<evidence type="ECO:0000256" key="1">
    <source>
        <dbReference type="ARBA" id="ARBA00004985"/>
    </source>
</evidence>
<evidence type="ECO:0000256" key="5">
    <source>
        <dbReference type="ARBA" id="ARBA00023002"/>
    </source>
</evidence>
<dbReference type="PANTHER" id="PTHR11063:SF8">
    <property type="entry name" value="DELTA-1-PYRROLINE-5-CARBOXYLATE SYNTHASE"/>
    <property type="match status" value="1"/>
</dbReference>
<protein>
    <recommendedName>
        <fullName evidence="7">Gamma-glutamyl phosphate reductase</fullName>
        <shortName evidence="7">GPR</shortName>
        <ecNumber evidence="7">1.2.1.41</ecNumber>
    </recommendedName>
    <alternativeName>
        <fullName evidence="7">Glutamate-5-semialdehyde dehydrogenase</fullName>
    </alternativeName>
    <alternativeName>
        <fullName evidence="7">Glutamyl-gamma-semialdehyde dehydrogenase</fullName>
        <shortName evidence="7">GSA dehydrogenase</shortName>
    </alternativeName>
</protein>
<proteinExistence type="inferred from homology"/>
<evidence type="ECO:0000313" key="9">
    <source>
        <dbReference type="Proteomes" id="UP000282985"/>
    </source>
</evidence>
<dbReference type="GO" id="GO:0005737">
    <property type="term" value="C:cytoplasm"/>
    <property type="evidence" value="ECO:0007669"/>
    <property type="project" value="UniProtKB-SubCell"/>
</dbReference>
<dbReference type="InterPro" id="IPR020593">
    <property type="entry name" value="G-glutamylP_reductase_CS"/>
</dbReference>
<keyword evidence="3 7" id="KW-0641">Proline biosynthesis</keyword>
<dbReference type="PROSITE" id="PS01223">
    <property type="entry name" value="PROA"/>
    <property type="match status" value="1"/>
</dbReference>
<dbReference type="CDD" id="cd07079">
    <property type="entry name" value="ALDH_F18-19_ProA-GPR"/>
    <property type="match status" value="1"/>
</dbReference>
<evidence type="ECO:0000256" key="2">
    <source>
        <dbReference type="ARBA" id="ARBA00022605"/>
    </source>
</evidence>
<dbReference type="InterPro" id="IPR000965">
    <property type="entry name" value="GPR_dom"/>
</dbReference>
<evidence type="ECO:0000256" key="4">
    <source>
        <dbReference type="ARBA" id="ARBA00022857"/>
    </source>
</evidence>
<comment type="function">
    <text evidence="7">Catalyzes the NADPH-dependent reduction of L-glutamate 5-phosphate into L-glutamate 5-semialdehyde and phosphate. The product spontaneously undergoes cyclization to form 1-pyrroline-5-carboxylate.</text>
</comment>
<dbReference type="InterPro" id="IPR016161">
    <property type="entry name" value="Ald_DH/histidinol_DH"/>
</dbReference>
<dbReference type="GO" id="GO:0004350">
    <property type="term" value="F:glutamate-5-semialdehyde dehydrogenase activity"/>
    <property type="evidence" value="ECO:0007669"/>
    <property type="project" value="UniProtKB-UniRule"/>
</dbReference>
<dbReference type="Gene3D" id="3.40.309.10">
    <property type="entry name" value="Aldehyde Dehydrogenase, Chain A, domain 2"/>
    <property type="match status" value="1"/>
</dbReference>
<dbReference type="RefSeq" id="WP_127341982.1">
    <property type="nucleotide sequence ID" value="NZ_RJJX01000001.1"/>
</dbReference>
<dbReference type="PANTHER" id="PTHR11063">
    <property type="entry name" value="GLUTAMATE SEMIALDEHYDE DEHYDROGENASE"/>
    <property type="match status" value="1"/>
</dbReference>
<keyword evidence="9" id="KW-1185">Reference proteome</keyword>
<comment type="similarity">
    <text evidence="7">Belongs to the gamma-glutamyl phosphate reductase family.</text>
</comment>
<dbReference type="NCBIfam" id="NF001221">
    <property type="entry name" value="PRK00197.1"/>
    <property type="match status" value="1"/>
</dbReference>
<comment type="subcellular location">
    <subcellularLocation>
        <location evidence="7">Cytoplasm</location>
    </subcellularLocation>
</comment>
<reference evidence="8 9" key="1">
    <citation type="submission" date="2018-11" db="EMBL/GenBank/DDBJ databases">
        <title>Parancylomarina longa gen. nov., sp. nov., isolated from sediments of southern Okinawa.</title>
        <authorList>
            <person name="Fu T."/>
        </authorList>
    </citation>
    <scope>NUCLEOTIDE SEQUENCE [LARGE SCALE GENOMIC DNA]</scope>
    <source>
        <strain evidence="8 9">T3-2 S1-C</strain>
    </source>
</reference>
<comment type="catalytic activity">
    <reaction evidence="6 7">
        <text>L-glutamate 5-semialdehyde + phosphate + NADP(+) = L-glutamyl 5-phosphate + NADPH + H(+)</text>
        <dbReference type="Rhea" id="RHEA:19541"/>
        <dbReference type="ChEBI" id="CHEBI:15378"/>
        <dbReference type="ChEBI" id="CHEBI:43474"/>
        <dbReference type="ChEBI" id="CHEBI:57783"/>
        <dbReference type="ChEBI" id="CHEBI:58066"/>
        <dbReference type="ChEBI" id="CHEBI:58274"/>
        <dbReference type="ChEBI" id="CHEBI:58349"/>
        <dbReference type="EC" id="1.2.1.41"/>
    </reaction>
</comment>
<evidence type="ECO:0000256" key="7">
    <source>
        <dbReference type="HAMAP-Rule" id="MF_00412"/>
    </source>
</evidence>
<dbReference type="NCBIfam" id="TIGR00407">
    <property type="entry name" value="proA"/>
    <property type="match status" value="1"/>
</dbReference>
<dbReference type="GO" id="GO:0055129">
    <property type="term" value="P:L-proline biosynthetic process"/>
    <property type="evidence" value="ECO:0007669"/>
    <property type="project" value="UniProtKB-UniRule"/>
</dbReference>
<dbReference type="UniPathway" id="UPA00098">
    <property type="reaction ID" value="UER00360"/>
</dbReference>
<evidence type="ECO:0000256" key="3">
    <source>
        <dbReference type="ARBA" id="ARBA00022650"/>
    </source>
</evidence>
<keyword evidence="5 7" id="KW-0560">Oxidoreductase</keyword>
<dbReference type="EMBL" id="RJJX01000001">
    <property type="protein sequence ID" value="RUT79843.1"/>
    <property type="molecule type" value="Genomic_DNA"/>
</dbReference>
<keyword evidence="7" id="KW-0963">Cytoplasm</keyword>
<evidence type="ECO:0000313" key="8">
    <source>
        <dbReference type="EMBL" id="RUT79843.1"/>
    </source>
</evidence>
<accession>A0A434AYZ7</accession>
<evidence type="ECO:0000256" key="6">
    <source>
        <dbReference type="ARBA" id="ARBA00049024"/>
    </source>
</evidence>
<dbReference type="AlphaFoldDB" id="A0A434AYZ7"/>
<comment type="caution">
    <text evidence="8">The sequence shown here is derived from an EMBL/GenBank/DDBJ whole genome shotgun (WGS) entry which is preliminary data.</text>
</comment>
<dbReference type="SUPFAM" id="SSF53720">
    <property type="entry name" value="ALDH-like"/>
    <property type="match status" value="1"/>
</dbReference>
<dbReference type="HAMAP" id="MF_00412">
    <property type="entry name" value="ProA"/>
    <property type="match status" value="1"/>
</dbReference>
<keyword evidence="4 7" id="KW-0521">NADP</keyword>
<keyword evidence="2 7" id="KW-0028">Amino-acid biosynthesis</keyword>
<organism evidence="8 9">
    <name type="scientific">Ancylomarina longa</name>
    <dbReference type="NCBI Taxonomy" id="2487017"/>
    <lineage>
        <taxon>Bacteria</taxon>
        <taxon>Pseudomonadati</taxon>
        <taxon>Bacteroidota</taxon>
        <taxon>Bacteroidia</taxon>
        <taxon>Marinilabiliales</taxon>
        <taxon>Marinifilaceae</taxon>
        <taxon>Ancylomarina</taxon>
    </lineage>
</organism>
<sequence>MKKQYKDQLNKVKEAARNLSSIHQDTINNTLMALAGVVRSSSREILTANKKDLDKMSIYDPKYDRLLLSEERIEGIASDIENVVQLPSPLGKILSEKSLDNGLGIKKLSVPLGTIGIIYEARPNVTLDVFALCFKSGNACVLKGGSDADNSNRFLVSIIQETLKQNAINPDIIQLLPAEREAATALMNAQGFVDVLIPRGSQNLIKTVRENSSIPVIETGAGIVHTYFDKYADLEKGKRIVYNAKTRRVSVCNALDCLIIHQDRINDLAEIVRRLQDKKVEIYADQPAFDAIQGKYPQPLLHRATEESYGTEFLSHKLAIKTADHFQDALNHIYQYSSKHSEAIISENKNRVNRFCTQVDAAAVYANTSTAFTDGAQFGLGAEIGISTQKLHARGPMALEALTSYKWVIRSEGKIRD</sequence>
<dbReference type="GO" id="GO:0050661">
    <property type="term" value="F:NADP binding"/>
    <property type="evidence" value="ECO:0007669"/>
    <property type="project" value="InterPro"/>
</dbReference>
<dbReference type="PIRSF" id="PIRSF000151">
    <property type="entry name" value="GPR"/>
    <property type="match status" value="1"/>
</dbReference>
<gene>
    <name evidence="7" type="primary">proA</name>
    <name evidence="8" type="ORF">DLK05_00360</name>
</gene>
<comment type="pathway">
    <text evidence="1 7">Amino-acid biosynthesis; L-proline biosynthesis; L-glutamate 5-semialdehyde from L-glutamate: step 2/2.</text>
</comment>
<dbReference type="Gene3D" id="3.40.605.10">
    <property type="entry name" value="Aldehyde Dehydrogenase, Chain A, domain 1"/>
    <property type="match status" value="1"/>
</dbReference>
<name>A0A434AYZ7_9BACT</name>
<dbReference type="Proteomes" id="UP000282985">
    <property type="component" value="Unassembled WGS sequence"/>
</dbReference>
<dbReference type="InterPro" id="IPR016162">
    <property type="entry name" value="Ald_DH_N"/>
</dbReference>
<dbReference type="InterPro" id="IPR012134">
    <property type="entry name" value="Glu-5-SA_DH"/>
</dbReference>
<dbReference type="InterPro" id="IPR016163">
    <property type="entry name" value="Ald_DH_C"/>
</dbReference>
<dbReference type="EC" id="1.2.1.41" evidence="7"/>
<dbReference type="OrthoDB" id="9809970at2"/>